<keyword evidence="1" id="KW-0472">Membrane</keyword>
<evidence type="ECO:0000313" key="3">
    <source>
        <dbReference type="Proteomes" id="UP000233551"/>
    </source>
</evidence>
<proteinExistence type="predicted"/>
<organism evidence="2 3">
    <name type="scientific">Punica granatum</name>
    <name type="common">Pomegranate</name>
    <dbReference type="NCBI Taxonomy" id="22663"/>
    <lineage>
        <taxon>Eukaryota</taxon>
        <taxon>Viridiplantae</taxon>
        <taxon>Streptophyta</taxon>
        <taxon>Embryophyta</taxon>
        <taxon>Tracheophyta</taxon>
        <taxon>Spermatophyta</taxon>
        <taxon>Magnoliopsida</taxon>
        <taxon>eudicotyledons</taxon>
        <taxon>Gunneridae</taxon>
        <taxon>Pentapetalae</taxon>
        <taxon>rosids</taxon>
        <taxon>malvids</taxon>
        <taxon>Myrtales</taxon>
        <taxon>Lythraceae</taxon>
        <taxon>Punica</taxon>
    </lineage>
</organism>
<dbReference type="Proteomes" id="UP000233551">
    <property type="component" value="Unassembled WGS sequence"/>
</dbReference>
<name>A0A2I0HNK4_PUNGR</name>
<dbReference type="AlphaFoldDB" id="A0A2I0HNK4"/>
<feature type="transmembrane region" description="Helical" evidence="1">
    <location>
        <begin position="81"/>
        <end position="101"/>
    </location>
</feature>
<accession>A0A2I0HNK4</accession>
<comment type="caution">
    <text evidence="2">The sequence shown here is derived from an EMBL/GenBank/DDBJ whole genome shotgun (WGS) entry which is preliminary data.</text>
</comment>
<reference evidence="2 3" key="1">
    <citation type="submission" date="2017-11" db="EMBL/GenBank/DDBJ databases">
        <title>De-novo sequencing of pomegranate (Punica granatum L.) genome.</title>
        <authorList>
            <person name="Akparov Z."/>
            <person name="Amiraslanov A."/>
            <person name="Hajiyeva S."/>
            <person name="Abbasov M."/>
            <person name="Kaur K."/>
            <person name="Hamwieh A."/>
            <person name="Solovyev V."/>
            <person name="Salamov A."/>
            <person name="Braich B."/>
            <person name="Kosarev P."/>
            <person name="Mahmoud A."/>
            <person name="Hajiyev E."/>
            <person name="Babayeva S."/>
            <person name="Izzatullayeva V."/>
            <person name="Mammadov A."/>
            <person name="Mammadov A."/>
            <person name="Sharifova S."/>
            <person name="Ojaghi J."/>
            <person name="Eynullazada K."/>
            <person name="Bayramov B."/>
            <person name="Abdulazimova A."/>
            <person name="Shahmuradov I."/>
        </authorList>
    </citation>
    <scope>NUCLEOTIDE SEQUENCE [LARGE SCALE GENOMIC DNA]</scope>
    <source>
        <strain evidence="3">cv. AG2017</strain>
        <tissue evidence="2">Leaf</tissue>
    </source>
</reference>
<keyword evidence="1" id="KW-0812">Transmembrane</keyword>
<protein>
    <submittedName>
        <fullName evidence="2">Uncharacterized protein</fullName>
    </submittedName>
</protein>
<dbReference type="EMBL" id="PGOL01007292">
    <property type="protein sequence ID" value="PKI32846.1"/>
    <property type="molecule type" value="Genomic_DNA"/>
</dbReference>
<keyword evidence="1" id="KW-1133">Transmembrane helix</keyword>
<sequence>MGGGQIIVQHRPQKESGRFYMWAEPYKTYPLSSSHPTTFEIHPFDPTALQTLPSVFNSLLSNRAGRWGQSSRRSWTGIMTFEWVLCTSTLRAATTVIASLLGLNQDVLPWASLAITIALVFVLIIIFEVISGAVGGPSSTPPPQRRSMWISRGCWTGTRRVE</sequence>
<keyword evidence="3" id="KW-1185">Reference proteome</keyword>
<evidence type="ECO:0000313" key="2">
    <source>
        <dbReference type="EMBL" id="PKI32846.1"/>
    </source>
</evidence>
<feature type="transmembrane region" description="Helical" evidence="1">
    <location>
        <begin position="107"/>
        <end position="130"/>
    </location>
</feature>
<evidence type="ECO:0000256" key="1">
    <source>
        <dbReference type="SAM" id="Phobius"/>
    </source>
</evidence>
<gene>
    <name evidence="2" type="ORF">CRG98_046755</name>
</gene>